<evidence type="ECO:0000256" key="1">
    <source>
        <dbReference type="SAM" id="Phobius"/>
    </source>
</evidence>
<reference evidence="2 3" key="1">
    <citation type="submission" date="2018-03" db="EMBL/GenBank/DDBJ databases">
        <title>Genome sequence of Clostridium vincentii DSM 10228.</title>
        <authorList>
            <person name="Poehlein A."/>
            <person name="Daniel R."/>
        </authorList>
    </citation>
    <scope>NUCLEOTIDE SEQUENCE [LARGE SCALE GENOMIC DNA]</scope>
    <source>
        <strain evidence="2 3">DSM 10228</strain>
    </source>
</reference>
<feature type="transmembrane region" description="Helical" evidence="1">
    <location>
        <begin position="12"/>
        <end position="30"/>
    </location>
</feature>
<dbReference type="Proteomes" id="UP000239471">
    <property type="component" value="Unassembled WGS sequence"/>
</dbReference>
<dbReference type="RefSeq" id="WP_106059040.1">
    <property type="nucleotide sequence ID" value="NZ_PVXQ01000007.1"/>
</dbReference>
<protein>
    <submittedName>
        <fullName evidence="2">Uncharacterized protein</fullName>
    </submittedName>
</protein>
<proteinExistence type="predicted"/>
<dbReference type="OrthoDB" id="2920492at2"/>
<keyword evidence="1" id="KW-0812">Transmembrane</keyword>
<evidence type="ECO:0000313" key="2">
    <source>
        <dbReference type="EMBL" id="PRR83470.1"/>
    </source>
</evidence>
<sequence>MLDKIRALPHKVTFAIGLTLVLVVSTMSAILPFSIWSMLVEGIFLFIAMLLILIASDKKHSK</sequence>
<gene>
    <name evidence="2" type="ORF">CLVI_10190</name>
</gene>
<dbReference type="EMBL" id="PVXQ01000007">
    <property type="protein sequence ID" value="PRR83470.1"/>
    <property type="molecule type" value="Genomic_DNA"/>
</dbReference>
<name>A0A2T0BHU4_9CLOT</name>
<organism evidence="2 3">
    <name type="scientific">Clostridium vincentii</name>
    <dbReference type="NCBI Taxonomy" id="52704"/>
    <lineage>
        <taxon>Bacteria</taxon>
        <taxon>Bacillati</taxon>
        <taxon>Bacillota</taxon>
        <taxon>Clostridia</taxon>
        <taxon>Eubacteriales</taxon>
        <taxon>Clostridiaceae</taxon>
        <taxon>Clostridium</taxon>
    </lineage>
</organism>
<keyword evidence="3" id="KW-1185">Reference proteome</keyword>
<keyword evidence="1" id="KW-1133">Transmembrane helix</keyword>
<dbReference type="AlphaFoldDB" id="A0A2T0BHU4"/>
<feature type="transmembrane region" description="Helical" evidence="1">
    <location>
        <begin position="36"/>
        <end position="55"/>
    </location>
</feature>
<keyword evidence="1" id="KW-0472">Membrane</keyword>
<evidence type="ECO:0000313" key="3">
    <source>
        <dbReference type="Proteomes" id="UP000239471"/>
    </source>
</evidence>
<accession>A0A2T0BHU4</accession>
<comment type="caution">
    <text evidence="2">The sequence shown here is derived from an EMBL/GenBank/DDBJ whole genome shotgun (WGS) entry which is preliminary data.</text>
</comment>